<evidence type="ECO:0000259" key="13">
    <source>
        <dbReference type="PROSITE" id="PS50109"/>
    </source>
</evidence>
<dbReference type="Gene3D" id="6.10.340.10">
    <property type="match status" value="1"/>
</dbReference>
<gene>
    <name evidence="15" type="ORF">H8Z83_07995</name>
</gene>
<sequence>MALWGSLQVKFGLSYIAVIAAVLLLLNTYPLLVSEDLVFRSKETNMTGSVSVVVYSLAGLNRLNQENVAAAMAVVEETGLSRVLVTDSAGLVLYDTRETGSAVGKYTFYSEIVQALEGYDAFSCSYRDGAFRSRTASPVLYQNRIIGAVYAYEYDTEQAALLEGLQSNLLKLSAGIAAAVVLLSILLSRMLTRKISTLLTAIRKVRAGAYEHRTNISGRDEIAQIGEEFNSLTDRLQTTETLRRRFVSDASHELKTPLAAIRLLTDSILQTDQMDMETVRDFVTDIGSEAERLSRITEDLLRLTRLDSDLLDAPETVEVAPVLEQVMRMMSLLAQKKGTELTYRMEENCRVSATKGEVHQVIYNLTDNAVKYSGKNGKVRVELRHEDHDVVLTVADNGPGIPEEDLPKVFERFYRVDKARSRAAGGTGLGLSIVQDTVKKRGGMVSAANRPNGGAVFTVRWPEAEGGDHS</sequence>
<dbReference type="PROSITE" id="PS50885">
    <property type="entry name" value="HAMP"/>
    <property type="match status" value="1"/>
</dbReference>
<dbReference type="SUPFAM" id="SSF158472">
    <property type="entry name" value="HAMP domain-like"/>
    <property type="match status" value="1"/>
</dbReference>
<keyword evidence="11 12" id="KW-0472">Membrane</keyword>
<dbReference type="PANTHER" id="PTHR45436">
    <property type="entry name" value="SENSOR HISTIDINE KINASE YKOH"/>
    <property type="match status" value="1"/>
</dbReference>
<dbReference type="AlphaFoldDB" id="A0A923MGH3"/>
<dbReference type="RefSeq" id="WP_187014553.1">
    <property type="nucleotide sequence ID" value="NZ_JACOQI010000006.1"/>
</dbReference>
<dbReference type="SMART" id="SM00388">
    <property type="entry name" value="HisKA"/>
    <property type="match status" value="1"/>
</dbReference>
<dbReference type="SMART" id="SM00304">
    <property type="entry name" value="HAMP"/>
    <property type="match status" value="1"/>
</dbReference>
<evidence type="ECO:0000256" key="4">
    <source>
        <dbReference type="ARBA" id="ARBA00022475"/>
    </source>
</evidence>
<dbReference type="SUPFAM" id="SSF47384">
    <property type="entry name" value="Homodimeric domain of signal transducing histidine kinase"/>
    <property type="match status" value="1"/>
</dbReference>
<evidence type="ECO:0000256" key="6">
    <source>
        <dbReference type="ARBA" id="ARBA00022679"/>
    </source>
</evidence>
<dbReference type="GO" id="GO:0005886">
    <property type="term" value="C:plasma membrane"/>
    <property type="evidence" value="ECO:0007669"/>
    <property type="project" value="UniProtKB-SubCell"/>
</dbReference>
<dbReference type="FunFam" id="3.30.565.10:FF:000006">
    <property type="entry name" value="Sensor histidine kinase WalK"/>
    <property type="match status" value="1"/>
</dbReference>
<comment type="caution">
    <text evidence="15">The sequence shown here is derived from an EMBL/GenBank/DDBJ whole genome shotgun (WGS) entry which is preliminary data.</text>
</comment>
<dbReference type="Gene3D" id="3.30.565.10">
    <property type="entry name" value="Histidine kinase-like ATPase, C-terminal domain"/>
    <property type="match status" value="1"/>
</dbReference>
<dbReference type="PANTHER" id="PTHR45436:SF5">
    <property type="entry name" value="SENSOR HISTIDINE KINASE TRCS"/>
    <property type="match status" value="1"/>
</dbReference>
<dbReference type="SUPFAM" id="SSF103190">
    <property type="entry name" value="Sensory domain-like"/>
    <property type="match status" value="1"/>
</dbReference>
<dbReference type="CDD" id="cd06225">
    <property type="entry name" value="HAMP"/>
    <property type="match status" value="1"/>
</dbReference>
<keyword evidence="7 12" id="KW-0812">Transmembrane</keyword>
<keyword evidence="10" id="KW-0902">Two-component regulatory system</keyword>
<feature type="domain" description="Histidine kinase" evidence="13">
    <location>
        <begin position="249"/>
        <end position="465"/>
    </location>
</feature>
<protein>
    <recommendedName>
        <fullName evidence="3">histidine kinase</fullName>
        <ecNumber evidence="3">2.7.13.3</ecNumber>
    </recommendedName>
</protein>
<dbReference type="GO" id="GO:0000155">
    <property type="term" value="F:phosphorelay sensor kinase activity"/>
    <property type="evidence" value="ECO:0007669"/>
    <property type="project" value="InterPro"/>
</dbReference>
<dbReference type="SUPFAM" id="SSF55874">
    <property type="entry name" value="ATPase domain of HSP90 chaperone/DNA topoisomerase II/histidine kinase"/>
    <property type="match status" value="1"/>
</dbReference>
<dbReference type="Pfam" id="PF00512">
    <property type="entry name" value="HisKA"/>
    <property type="match status" value="1"/>
</dbReference>
<evidence type="ECO:0000313" key="16">
    <source>
        <dbReference type="Proteomes" id="UP000620327"/>
    </source>
</evidence>
<feature type="domain" description="HAMP" evidence="14">
    <location>
        <begin position="189"/>
        <end position="241"/>
    </location>
</feature>
<name>A0A923MGH3_9FIRM</name>
<evidence type="ECO:0000256" key="3">
    <source>
        <dbReference type="ARBA" id="ARBA00012438"/>
    </source>
</evidence>
<accession>A0A923MGH3</accession>
<dbReference type="InterPro" id="IPR003660">
    <property type="entry name" value="HAMP_dom"/>
</dbReference>
<evidence type="ECO:0000259" key="14">
    <source>
        <dbReference type="PROSITE" id="PS50885"/>
    </source>
</evidence>
<comment type="subcellular location">
    <subcellularLocation>
        <location evidence="2">Cell membrane</location>
        <topology evidence="2">Multi-pass membrane protein</topology>
    </subcellularLocation>
</comment>
<keyword evidence="9 12" id="KW-1133">Transmembrane helix</keyword>
<dbReference type="InterPro" id="IPR036890">
    <property type="entry name" value="HATPase_C_sf"/>
</dbReference>
<dbReference type="PROSITE" id="PS50109">
    <property type="entry name" value="HIS_KIN"/>
    <property type="match status" value="1"/>
</dbReference>
<evidence type="ECO:0000256" key="2">
    <source>
        <dbReference type="ARBA" id="ARBA00004651"/>
    </source>
</evidence>
<dbReference type="CDD" id="cd00075">
    <property type="entry name" value="HATPase"/>
    <property type="match status" value="1"/>
</dbReference>
<dbReference type="InterPro" id="IPR003661">
    <property type="entry name" value="HisK_dim/P_dom"/>
</dbReference>
<feature type="transmembrane region" description="Helical" evidence="12">
    <location>
        <begin position="12"/>
        <end position="32"/>
    </location>
</feature>
<proteinExistence type="predicted"/>
<comment type="catalytic activity">
    <reaction evidence="1">
        <text>ATP + protein L-histidine = ADP + protein N-phospho-L-histidine.</text>
        <dbReference type="EC" id="2.7.13.3"/>
    </reaction>
</comment>
<keyword evidence="5" id="KW-0597">Phosphoprotein</keyword>
<dbReference type="InterPro" id="IPR004358">
    <property type="entry name" value="Sig_transdc_His_kin-like_C"/>
</dbReference>
<dbReference type="EMBL" id="JACOQI010000006">
    <property type="protein sequence ID" value="MBC5770262.1"/>
    <property type="molecule type" value="Genomic_DNA"/>
</dbReference>
<dbReference type="InterPro" id="IPR050428">
    <property type="entry name" value="TCS_sensor_his_kinase"/>
</dbReference>
<evidence type="ECO:0000256" key="8">
    <source>
        <dbReference type="ARBA" id="ARBA00022777"/>
    </source>
</evidence>
<evidence type="ECO:0000256" key="9">
    <source>
        <dbReference type="ARBA" id="ARBA00022989"/>
    </source>
</evidence>
<dbReference type="InterPro" id="IPR005467">
    <property type="entry name" value="His_kinase_dom"/>
</dbReference>
<dbReference type="Gene3D" id="1.10.287.130">
    <property type="match status" value="1"/>
</dbReference>
<dbReference type="CDD" id="cd00082">
    <property type="entry name" value="HisKA"/>
    <property type="match status" value="1"/>
</dbReference>
<organism evidence="15 16">
    <name type="scientific">Dysosmobacter segnis</name>
    <dbReference type="NCBI Taxonomy" id="2763042"/>
    <lineage>
        <taxon>Bacteria</taxon>
        <taxon>Bacillati</taxon>
        <taxon>Bacillota</taxon>
        <taxon>Clostridia</taxon>
        <taxon>Eubacteriales</taxon>
        <taxon>Oscillospiraceae</taxon>
        <taxon>Dysosmobacter</taxon>
    </lineage>
</organism>
<evidence type="ECO:0000256" key="11">
    <source>
        <dbReference type="ARBA" id="ARBA00023136"/>
    </source>
</evidence>
<evidence type="ECO:0000313" key="15">
    <source>
        <dbReference type="EMBL" id="MBC5770262.1"/>
    </source>
</evidence>
<dbReference type="SMART" id="SM00387">
    <property type="entry name" value="HATPase_c"/>
    <property type="match status" value="1"/>
</dbReference>
<evidence type="ECO:0000256" key="12">
    <source>
        <dbReference type="SAM" id="Phobius"/>
    </source>
</evidence>
<dbReference type="FunFam" id="1.10.287.130:FF:000001">
    <property type="entry name" value="Two-component sensor histidine kinase"/>
    <property type="match status" value="1"/>
</dbReference>
<dbReference type="PRINTS" id="PR00344">
    <property type="entry name" value="BCTRLSENSOR"/>
</dbReference>
<dbReference type="Pfam" id="PF02518">
    <property type="entry name" value="HATPase_c"/>
    <property type="match status" value="1"/>
</dbReference>
<evidence type="ECO:0000256" key="7">
    <source>
        <dbReference type="ARBA" id="ARBA00022692"/>
    </source>
</evidence>
<keyword evidence="8 15" id="KW-0418">Kinase</keyword>
<evidence type="ECO:0000256" key="10">
    <source>
        <dbReference type="ARBA" id="ARBA00023012"/>
    </source>
</evidence>
<dbReference type="Proteomes" id="UP000620327">
    <property type="component" value="Unassembled WGS sequence"/>
</dbReference>
<evidence type="ECO:0000256" key="1">
    <source>
        <dbReference type="ARBA" id="ARBA00000085"/>
    </source>
</evidence>
<evidence type="ECO:0000256" key="5">
    <source>
        <dbReference type="ARBA" id="ARBA00022553"/>
    </source>
</evidence>
<keyword evidence="6" id="KW-0808">Transferase</keyword>
<dbReference type="EC" id="2.7.13.3" evidence="3"/>
<reference evidence="15" key="1">
    <citation type="submission" date="2020-08" db="EMBL/GenBank/DDBJ databases">
        <title>Genome public.</title>
        <authorList>
            <person name="Liu C."/>
            <person name="Sun Q."/>
        </authorList>
    </citation>
    <scope>NUCLEOTIDE SEQUENCE</scope>
    <source>
        <strain evidence="15">BX15</strain>
    </source>
</reference>
<dbReference type="InterPro" id="IPR003594">
    <property type="entry name" value="HATPase_dom"/>
</dbReference>
<dbReference type="Pfam" id="PF00672">
    <property type="entry name" value="HAMP"/>
    <property type="match status" value="1"/>
</dbReference>
<keyword evidence="4" id="KW-1003">Cell membrane</keyword>
<keyword evidence="16" id="KW-1185">Reference proteome</keyword>
<dbReference type="InterPro" id="IPR036097">
    <property type="entry name" value="HisK_dim/P_sf"/>
</dbReference>
<dbReference type="InterPro" id="IPR029151">
    <property type="entry name" value="Sensor-like_sf"/>
</dbReference>